<organism evidence="7 8">
    <name type="scientific">Pseudonocardia eucalypti</name>
    <dbReference type="NCBI Taxonomy" id="648755"/>
    <lineage>
        <taxon>Bacteria</taxon>
        <taxon>Bacillati</taxon>
        <taxon>Actinomycetota</taxon>
        <taxon>Actinomycetes</taxon>
        <taxon>Pseudonocardiales</taxon>
        <taxon>Pseudonocardiaceae</taxon>
        <taxon>Pseudonocardia</taxon>
    </lineage>
</organism>
<dbReference type="InterPro" id="IPR006158">
    <property type="entry name" value="Cobalamin-bd"/>
</dbReference>
<evidence type="ECO:0000256" key="1">
    <source>
        <dbReference type="ARBA" id="ARBA00001922"/>
    </source>
</evidence>
<dbReference type="PANTHER" id="PTHR48101:SF1">
    <property type="entry name" value="METHYLMALONYL-COA MUTASE, LARGE SUBUNIT"/>
    <property type="match status" value="1"/>
</dbReference>
<evidence type="ECO:0000256" key="4">
    <source>
        <dbReference type="ARBA" id="ARBA00023235"/>
    </source>
</evidence>
<evidence type="ECO:0000313" key="8">
    <source>
        <dbReference type="Proteomes" id="UP001428817"/>
    </source>
</evidence>
<dbReference type="Pfam" id="PF02310">
    <property type="entry name" value="B12-binding"/>
    <property type="match status" value="1"/>
</dbReference>
<dbReference type="Proteomes" id="UP001428817">
    <property type="component" value="Unassembled WGS sequence"/>
</dbReference>
<feature type="domain" description="B12-binding" evidence="6">
    <location>
        <begin position="4"/>
        <end position="132"/>
    </location>
</feature>
<dbReference type="Gene3D" id="3.40.50.280">
    <property type="entry name" value="Cobalamin-binding domain"/>
    <property type="match status" value="1"/>
</dbReference>
<proteinExistence type="predicted"/>
<dbReference type="InterPro" id="IPR036724">
    <property type="entry name" value="Cobalamin-bd_sf"/>
</dbReference>
<keyword evidence="2" id="KW-0846">Cobalamin</keyword>
<dbReference type="SUPFAM" id="SSF52242">
    <property type="entry name" value="Cobalamin (vitamin B12)-binding domain"/>
    <property type="match status" value="1"/>
</dbReference>
<evidence type="ECO:0000256" key="2">
    <source>
        <dbReference type="ARBA" id="ARBA00022628"/>
    </source>
</evidence>
<comment type="cofactor">
    <cofactor evidence="1">
        <name>adenosylcob(III)alamin</name>
        <dbReference type="ChEBI" id="CHEBI:18408"/>
    </cofactor>
</comment>
<dbReference type="EMBL" id="BAABJP010000004">
    <property type="protein sequence ID" value="GAA5148542.1"/>
    <property type="molecule type" value="Genomic_DNA"/>
</dbReference>
<keyword evidence="5" id="KW-0170">Cobalt</keyword>
<gene>
    <name evidence="7" type="ORF">GCM10023321_10970</name>
</gene>
<evidence type="ECO:0000259" key="6">
    <source>
        <dbReference type="PROSITE" id="PS51332"/>
    </source>
</evidence>
<protein>
    <submittedName>
        <fullName evidence="7">Cobalamin B12-binding domain-containing protein</fullName>
    </submittedName>
</protein>
<keyword evidence="3" id="KW-0479">Metal-binding</keyword>
<sequence>MSRAPRVVLAKVGLDGHDAGILLIAKRLTAAGAEVVYLGKRNLPDAIVAAAIAEDADAVGVSSLSGGLGEFGIEVVRLLADRAADIPVISGGIAEDAEVRALLDAGVTHHFGPGEPIADVVAKFFEVTADGN</sequence>
<name>A0ABP9PLD6_9PSEU</name>
<evidence type="ECO:0000256" key="5">
    <source>
        <dbReference type="ARBA" id="ARBA00023285"/>
    </source>
</evidence>
<comment type="caution">
    <text evidence="7">The sequence shown here is derived from an EMBL/GenBank/DDBJ whole genome shotgun (WGS) entry which is preliminary data.</text>
</comment>
<dbReference type="InterPro" id="IPR006159">
    <property type="entry name" value="Acid_CoA_mut_C"/>
</dbReference>
<dbReference type="NCBIfam" id="TIGR00640">
    <property type="entry name" value="acid_CoA_mut_C"/>
    <property type="match status" value="1"/>
</dbReference>
<dbReference type="PROSITE" id="PS51332">
    <property type="entry name" value="B12_BINDING"/>
    <property type="match status" value="1"/>
</dbReference>
<accession>A0ABP9PLD6</accession>
<keyword evidence="8" id="KW-1185">Reference proteome</keyword>
<evidence type="ECO:0000313" key="7">
    <source>
        <dbReference type="EMBL" id="GAA5148542.1"/>
    </source>
</evidence>
<keyword evidence="4" id="KW-0413">Isomerase</keyword>
<evidence type="ECO:0000256" key="3">
    <source>
        <dbReference type="ARBA" id="ARBA00022723"/>
    </source>
</evidence>
<dbReference type="RefSeq" id="WP_185062679.1">
    <property type="nucleotide sequence ID" value="NZ_BAABJP010000004.1"/>
</dbReference>
<reference evidence="8" key="1">
    <citation type="journal article" date="2019" name="Int. J. Syst. Evol. Microbiol.">
        <title>The Global Catalogue of Microorganisms (GCM) 10K type strain sequencing project: providing services to taxonomists for standard genome sequencing and annotation.</title>
        <authorList>
            <consortium name="The Broad Institute Genomics Platform"/>
            <consortium name="The Broad Institute Genome Sequencing Center for Infectious Disease"/>
            <person name="Wu L."/>
            <person name="Ma J."/>
        </authorList>
    </citation>
    <scope>NUCLEOTIDE SEQUENCE [LARGE SCALE GENOMIC DNA]</scope>
    <source>
        <strain evidence="8">JCM 18303</strain>
    </source>
</reference>
<dbReference type="PANTHER" id="PTHR48101">
    <property type="entry name" value="METHYLMALONYL-COA MUTASE, MITOCHONDRIAL-RELATED"/>
    <property type="match status" value="1"/>
</dbReference>